<proteinExistence type="predicted"/>
<dbReference type="EMBL" id="JBIWXY010000001">
    <property type="protein sequence ID" value="MFJ5445246.1"/>
    <property type="molecule type" value="Genomic_DNA"/>
</dbReference>
<reference evidence="2 3" key="1">
    <citation type="submission" date="2024-11" db="EMBL/GenBank/DDBJ databases">
        <authorList>
            <person name="Kaparullina E.N."/>
            <person name="Delegan Y.A."/>
            <person name="Doronina N.V."/>
        </authorList>
    </citation>
    <scope>NUCLEOTIDE SEQUENCE [LARGE SCALE GENOMIC DNA]</scope>
    <source>
        <strain evidence="2 3">7sh_L</strain>
    </source>
</reference>
<name>A0ABW8GIP4_9PROT</name>
<dbReference type="InterPro" id="IPR036866">
    <property type="entry name" value="RibonucZ/Hydroxyglut_hydro"/>
</dbReference>
<protein>
    <submittedName>
        <fullName evidence="2">MBL fold metallo-hydrolase</fullName>
    </submittedName>
</protein>
<dbReference type="RefSeq" id="WP_400879253.1">
    <property type="nucleotide sequence ID" value="NZ_JBIWXY010000001.1"/>
</dbReference>
<dbReference type="SUPFAM" id="SSF56281">
    <property type="entry name" value="Metallo-hydrolase/oxidoreductase"/>
    <property type="match status" value="1"/>
</dbReference>
<evidence type="ECO:0000259" key="1">
    <source>
        <dbReference type="SMART" id="SM00849"/>
    </source>
</evidence>
<comment type="caution">
    <text evidence="2">The sequence shown here is derived from an EMBL/GenBank/DDBJ whole genome shotgun (WGS) entry which is preliminary data.</text>
</comment>
<dbReference type="Gene3D" id="3.60.15.10">
    <property type="entry name" value="Ribonuclease Z/Hydroxyacylglutathione hydrolase-like"/>
    <property type="match status" value="1"/>
</dbReference>
<dbReference type="CDD" id="cd16279">
    <property type="entry name" value="metallo-hydrolase-like_MBL-fold"/>
    <property type="match status" value="1"/>
</dbReference>
<dbReference type="PANTHER" id="PTHR42663:SF6">
    <property type="entry name" value="HYDROLASE C777.06C-RELATED"/>
    <property type="match status" value="1"/>
</dbReference>
<dbReference type="SMART" id="SM00849">
    <property type="entry name" value="Lactamase_B"/>
    <property type="match status" value="1"/>
</dbReference>
<dbReference type="InterPro" id="IPR001279">
    <property type="entry name" value="Metallo-B-lactamas"/>
</dbReference>
<feature type="domain" description="Metallo-beta-lactamase" evidence="1">
    <location>
        <begin position="35"/>
        <end position="227"/>
    </location>
</feature>
<organism evidence="2 3">
    <name type="scientific">Methylobacillus methanolivorans</name>
    <dbReference type="NCBI Taxonomy" id="1848927"/>
    <lineage>
        <taxon>Bacteria</taxon>
        <taxon>Pseudomonadati</taxon>
        <taxon>Pseudomonadota</taxon>
        <taxon>Betaproteobacteria</taxon>
        <taxon>Nitrosomonadales</taxon>
        <taxon>Methylophilaceae</taxon>
        <taxon>Methylobacillus</taxon>
    </lineage>
</organism>
<keyword evidence="3" id="KW-1185">Reference proteome</keyword>
<dbReference type="Proteomes" id="UP001617669">
    <property type="component" value="Unassembled WGS sequence"/>
</dbReference>
<sequence length="256" mass="28654">MRLTMLGVGSSAGTPVIGCQCATCMSDNPKNKRSRCSSLITLSHGQNILIDTGPDIRLQALREGISHVDAVLYTHTHADHLHGIDDLRAFCQKQRQQIPLYGKPDAMEHIVNKFGYAIREAGDYWDLPILSVNPVEQMFELFGTQIVPVPILHGRLEMYGYRIGKLAYLTDASAIPETSLELLHDLDVLLLDCLRYTPHYTHFSLEQSLEQAAIIGAKQTYLIHMTHEMEYEAVSKMLPSSVQVGYDGLKLEIADF</sequence>
<evidence type="ECO:0000313" key="3">
    <source>
        <dbReference type="Proteomes" id="UP001617669"/>
    </source>
</evidence>
<dbReference type="Pfam" id="PF12706">
    <property type="entry name" value="Lactamase_B_2"/>
    <property type="match status" value="1"/>
</dbReference>
<evidence type="ECO:0000313" key="2">
    <source>
        <dbReference type="EMBL" id="MFJ5445246.1"/>
    </source>
</evidence>
<gene>
    <name evidence="2" type="ORF">ACIKP9_03305</name>
</gene>
<dbReference type="PANTHER" id="PTHR42663">
    <property type="entry name" value="HYDROLASE C777.06C-RELATED-RELATED"/>
    <property type="match status" value="1"/>
</dbReference>
<accession>A0ABW8GIP4</accession>